<dbReference type="Pfam" id="PF13692">
    <property type="entry name" value="Glyco_trans_1_4"/>
    <property type="match status" value="1"/>
</dbReference>
<evidence type="ECO:0000256" key="7">
    <source>
        <dbReference type="ARBA" id="ARBA00022922"/>
    </source>
</evidence>
<evidence type="ECO:0000259" key="9">
    <source>
        <dbReference type="Pfam" id="PF08323"/>
    </source>
</evidence>
<comment type="similarity">
    <text evidence="3">Belongs to the glycosyltransferase 1 family. Bacterial/plant glycogen synthase subfamily.</text>
</comment>
<evidence type="ECO:0000313" key="11">
    <source>
        <dbReference type="Proteomes" id="UP001485043"/>
    </source>
</evidence>
<dbReference type="HAMAP" id="MF_00484">
    <property type="entry name" value="Glycogen_synth"/>
    <property type="match status" value="1"/>
</dbReference>
<feature type="region of interest" description="Disordered" evidence="8">
    <location>
        <begin position="95"/>
        <end position="130"/>
    </location>
</feature>
<dbReference type="GO" id="GO:0009011">
    <property type="term" value="F:alpha-1,4-glucan glucosyltransferase (ADP-glucose donor) activity"/>
    <property type="evidence" value="ECO:0007669"/>
    <property type="project" value="UniProtKB-EC"/>
</dbReference>
<dbReference type="PANTHER" id="PTHR46083:SF1">
    <property type="entry name" value="GLYCOGEN SYNTHASE 2-RELATED"/>
    <property type="match status" value="1"/>
</dbReference>
<dbReference type="GO" id="GO:0019252">
    <property type="term" value="P:starch biosynthetic process"/>
    <property type="evidence" value="ECO:0007669"/>
    <property type="project" value="UniProtKB-KW"/>
</dbReference>
<feature type="compositionally biased region" description="Low complexity" evidence="8">
    <location>
        <begin position="106"/>
        <end position="126"/>
    </location>
</feature>
<dbReference type="GO" id="GO:0004373">
    <property type="term" value="F:alpha-1,4-glucan glucosyltransferase (UDP-glucose donor) activity"/>
    <property type="evidence" value="ECO:0007669"/>
    <property type="project" value="InterPro"/>
</dbReference>
<evidence type="ECO:0000256" key="6">
    <source>
        <dbReference type="ARBA" id="ARBA00022679"/>
    </source>
</evidence>
<accession>A0AAW1TDB0</accession>
<sequence length="681" mass="75333">MRHSPSGSAGLHPSAKFVSQRLALQPHSLHRPRRQGSQNGLAKSSFGERSNSNSPDLLGLLAENEALKQEVAKLRGIPKDQVTVAFSIEDYEQQQQQQQLDLEGEAASSSAQAPPQAQAHQAGAQALGRTDQLESGISWPSFSESPPFWKRPPRHQALNLGEGRAAREVPQDPCSFHIIHVTAEMAPVAKVGGLADVVTGLAKACLERGHQVEVMLPFYECLPEEEIADLQHELDFDAPKGAMWDGQMRLGSLRTQAFRGRIDGIPVILLRPDWRECNIFQGNRIYGGSYNELEAYLYFSRACLEYLLISGSQPHILHIHEWQTSALPLLYWDKYHNDGLKRPRIVLTLHNLDNSGECRQEEFAFTGLPGEMFATIDKALDERTIGHNPERLCLLKGAIIYSNAVTTVSPTYARESLSGGAAGWLQSTLAKPDLRNKFQGVLNGIDTAAWDPAEDAALPAPFTADQWQGKALCKRYLQMGLGMEVDPAKPLVVCVTRLVPQKGIHLIRHGIFRTLEQGGQFVLLGSGHADGEFRSLAEGQLRDHPDVRLLTLYNEPLSHIIYAAGDFVLVPSMFEPCGLTQLIAMRYGTIPVVRSTGGLADTVKDVDASEGDPSSQWNANGYTFVGIDEGSLNYALDRALQHYRDQPEWWAKLSQRVMRIDSSWDLSAASYVTLYKQIASY</sequence>
<feature type="domain" description="Starch synthase catalytic" evidence="9">
    <location>
        <begin position="177"/>
        <end position="424"/>
    </location>
</feature>
<protein>
    <recommendedName>
        <fullName evidence="4">starch synthase</fullName>
        <ecNumber evidence="4">2.4.1.21</ecNumber>
    </recommendedName>
</protein>
<keyword evidence="6" id="KW-0808">Transferase</keyword>
<comment type="catalytic activity">
    <reaction evidence="1">
        <text>[(1-&gt;4)-alpha-D-glucosyl](n) + ADP-alpha-D-glucose = [(1-&gt;4)-alpha-D-glucosyl](n+1) + ADP + H(+)</text>
        <dbReference type="Rhea" id="RHEA:18189"/>
        <dbReference type="Rhea" id="RHEA-COMP:9584"/>
        <dbReference type="Rhea" id="RHEA-COMP:9587"/>
        <dbReference type="ChEBI" id="CHEBI:15378"/>
        <dbReference type="ChEBI" id="CHEBI:15444"/>
        <dbReference type="ChEBI" id="CHEBI:57498"/>
        <dbReference type="ChEBI" id="CHEBI:456216"/>
        <dbReference type="EC" id="2.4.1.21"/>
    </reaction>
</comment>
<organism evidence="10 11">
    <name type="scientific">Apatococcus fuscideae</name>
    <dbReference type="NCBI Taxonomy" id="2026836"/>
    <lineage>
        <taxon>Eukaryota</taxon>
        <taxon>Viridiplantae</taxon>
        <taxon>Chlorophyta</taxon>
        <taxon>core chlorophytes</taxon>
        <taxon>Trebouxiophyceae</taxon>
        <taxon>Chlorellales</taxon>
        <taxon>Chlorellaceae</taxon>
        <taxon>Apatococcus</taxon>
    </lineage>
</organism>
<dbReference type="InterPro" id="IPR011835">
    <property type="entry name" value="GS/SS"/>
</dbReference>
<dbReference type="SUPFAM" id="SSF53756">
    <property type="entry name" value="UDP-Glycosyltransferase/glycogen phosphorylase"/>
    <property type="match status" value="1"/>
</dbReference>
<evidence type="ECO:0000313" key="10">
    <source>
        <dbReference type="EMBL" id="KAK9867499.1"/>
    </source>
</evidence>
<comment type="caution">
    <text evidence="10">The sequence shown here is derived from an EMBL/GenBank/DDBJ whole genome shotgun (WGS) entry which is preliminary data.</text>
</comment>
<dbReference type="EC" id="2.4.1.21" evidence="4"/>
<dbReference type="Gene3D" id="3.40.50.2000">
    <property type="entry name" value="Glycogen Phosphorylase B"/>
    <property type="match status" value="2"/>
</dbReference>
<evidence type="ECO:0000256" key="2">
    <source>
        <dbReference type="ARBA" id="ARBA00004727"/>
    </source>
</evidence>
<feature type="compositionally biased region" description="Polar residues" evidence="8">
    <location>
        <begin position="35"/>
        <end position="55"/>
    </location>
</feature>
<feature type="region of interest" description="Disordered" evidence="8">
    <location>
        <begin position="22"/>
        <end position="56"/>
    </location>
</feature>
<dbReference type="CDD" id="cd03791">
    <property type="entry name" value="GT5_Glycogen_synthase_DULL1-like"/>
    <property type="match status" value="1"/>
</dbReference>
<evidence type="ECO:0000256" key="3">
    <source>
        <dbReference type="ARBA" id="ARBA00010281"/>
    </source>
</evidence>
<evidence type="ECO:0000256" key="4">
    <source>
        <dbReference type="ARBA" id="ARBA00012588"/>
    </source>
</evidence>
<evidence type="ECO:0000256" key="5">
    <source>
        <dbReference type="ARBA" id="ARBA00022676"/>
    </source>
</evidence>
<evidence type="ECO:0000256" key="1">
    <source>
        <dbReference type="ARBA" id="ARBA00001478"/>
    </source>
</evidence>
<dbReference type="InterPro" id="IPR013534">
    <property type="entry name" value="Starch_synth_cat_dom"/>
</dbReference>
<proteinExistence type="inferred from homology"/>
<comment type="pathway">
    <text evidence="2">Glycan biosynthesis; starch biosynthesis.</text>
</comment>
<dbReference type="Proteomes" id="UP001485043">
    <property type="component" value="Unassembled WGS sequence"/>
</dbReference>
<keyword evidence="5" id="KW-0328">Glycosyltransferase</keyword>
<reference evidence="10 11" key="1">
    <citation type="journal article" date="2024" name="Nat. Commun.">
        <title>Phylogenomics reveals the evolutionary origins of lichenization in chlorophyte algae.</title>
        <authorList>
            <person name="Puginier C."/>
            <person name="Libourel C."/>
            <person name="Otte J."/>
            <person name="Skaloud P."/>
            <person name="Haon M."/>
            <person name="Grisel S."/>
            <person name="Petersen M."/>
            <person name="Berrin J.G."/>
            <person name="Delaux P.M."/>
            <person name="Dal Grande F."/>
            <person name="Keller J."/>
        </authorList>
    </citation>
    <scope>NUCLEOTIDE SEQUENCE [LARGE SCALE GENOMIC DNA]</scope>
    <source>
        <strain evidence="10 11">SAG 2523</strain>
    </source>
</reference>
<dbReference type="Pfam" id="PF08323">
    <property type="entry name" value="Glyco_transf_5"/>
    <property type="match status" value="1"/>
</dbReference>
<evidence type="ECO:0000256" key="8">
    <source>
        <dbReference type="SAM" id="MobiDB-lite"/>
    </source>
</evidence>
<dbReference type="PANTHER" id="PTHR46083">
    <property type="match status" value="1"/>
</dbReference>
<dbReference type="NCBIfam" id="TIGR02095">
    <property type="entry name" value="glgA"/>
    <property type="match status" value="1"/>
</dbReference>
<gene>
    <name evidence="10" type="ORF">WJX84_003426</name>
</gene>
<keyword evidence="7" id="KW-0750">Starch biosynthesis</keyword>
<name>A0AAW1TDB0_9CHLO</name>
<keyword evidence="11" id="KW-1185">Reference proteome</keyword>
<dbReference type="EMBL" id="JALJOV010000083">
    <property type="protein sequence ID" value="KAK9867499.1"/>
    <property type="molecule type" value="Genomic_DNA"/>
</dbReference>
<dbReference type="AlphaFoldDB" id="A0AAW1TDB0"/>